<protein>
    <submittedName>
        <fullName evidence="2">Uncharacterized protein</fullName>
    </submittedName>
</protein>
<organism evidence="1 2">
    <name type="scientific">Panagrolaimus sp. JU765</name>
    <dbReference type="NCBI Taxonomy" id="591449"/>
    <lineage>
        <taxon>Eukaryota</taxon>
        <taxon>Metazoa</taxon>
        <taxon>Ecdysozoa</taxon>
        <taxon>Nematoda</taxon>
        <taxon>Chromadorea</taxon>
        <taxon>Rhabditida</taxon>
        <taxon>Tylenchina</taxon>
        <taxon>Panagrolaimomorpha</taxon>
        <taxon>Panagrolaimoidea</taxon>
        <taxon>Panagrolaimidae</taxon>
        <taxon>Panagrolaimus</taxon>
    </lineage>
</organism>
<dbReference type="WBParaSite" id="JU765_v2.g12779.t1">
    <property type="protein sequence ID" value="JU765_v2.g12779.t1"/>
    <property type="gene ID" value="JU765_v2.g12779"/>
</dbReference>
<evidence type="ECO:0000313" key="2">
    <source>
        <dbReference type="WBParaSite" id="JU765_v2.g12779.t1"/>
    </source>
</evidence>
<evidence type="ECO:0000313" key="1">
    <source>
        <dbReference type="Proteomes" id="UP000887576"/>
    </source>
</evidence>
<sequence length="67" mass="7781">MPLITDNNNYIIEWNFPKIDGRNWKETNSKLLNIPGIVETGLFLDVADGVYFAHENGRIEVIKKNKY</sequence>
<dbReference type="Proteomes" id="UP000887576">
    <property type="component" value="Unplaced"/>
</dbReference>
<accession>A0AC34Q443</accession>
<reference evidence="2" key="1">
    <citation type="submission" date="2022-11" db="UniProtKB">
        <authorList>
            <consortium name="WormBaseParasite"/>
        </authorList>
    </citation>
    <scope>IDENTIFICATION</scope>
</reference>
<proteinExistence type="predicted"/>
<name>A0AC34Q443_9BILA</name>